<sequence>MIGGHMSLGPFFRSASSSMTTSSSCASYRASSSMLGTCANFSRVHILLGSSFLSSLSTNSGRTTGFKGSAILNSRPSGTVGLGGSIGLGCLGVGSSLEVFGSCDLDADTIKHFGLFACALFLGSVYRQLSDSSDSLVESSDSGSIHLTKGISPGNINLPLLPLTNLPLNGLSG</sequence>
<protein>
    <submittedName>
        <fullName evidence="1">Uncharacterized protein</fullName>
    </submittedName>
</protein>
<dbReference type="RefSeq" id="XP_041221525.1">
    <property type="nucleotide sequence ID" value="XM_041367773.1"/>
</dbReference>
<dbReference type="GeneID" id="64662071"/>
<keyword evidence="2" id="KW-1185">Reference proteome</keyword>
<reference evidence="1" key="1">
    <citation type="journal article" date="2020" name="New Phytol.">
        <title>Comparative genomics reveals dynamic genome evolution in host specialist ectomycorrhizal fungi.</title>
        <authorList>
            <person name="Lofgren L.A."/>
            <person name="Nguyen N.H."/>
            <person name="Vilgalys R."/>
            <person name="Ruytinx J."/>
            <person name="Liao H.L."/>
            <person name="Branco S."/>
            <person name="Kuo A."/>
            <person name="LaButti K."/>
            <person name="Lipzen A."/>
            <person name="Andreopoulos W."/>
            <person name="Pangilinan J."/>
            <person name="Riley R."/>
            <person name="Hundley H."/>
            <person name="Na H."/>
            <person name="Barry K."/>
            <person name="Grigoriev I.V."/>
            <person name="Stajich J.E."/>
            <person name="Kennedy P.G."/>
        </authorList>
    </citation>
    <scope>NUCLEOTIDE SEQUENCE</scope>
    <source>
        <strain evidence="1">FC203</strain>
    </source>
</reference>
<dbReference type="EMBL" id="JABBWK010000060">
    <property type="protein sequence ID" value="KAG1895949.1"/>
    <property type="molecule type" value="Genomic_DNA"/>
</dbReference>
<comment type="caution">
    <text evidence="1">The sequence shown here is derived from an EMBL/GenBank/DDBJ whole genome shotgun (WGS) entry which is preliminary data.</text>
</comment>
<dbReference type="AlphaFoldDB" id="A0AAD4HHR8"/>
<evidence type="ECO:0000313" key="1">
    <source>
        <dbReference type="EMBL" id="KAG1895949.1"/>
    </source>
</evidence>
<dbReference type="Proteomes" id="UP001195769">
    <property type="component" value="Unassembled WGS sequence"/>
</dbReference>
<accession>A0AAD4HHR8</accession>
<gene>
    <name evidence="1" type="ORF">F5891DRAFT_1193568</name>
</gene>
<name>A0AAD4HHR8_9AGAM</name>
<evidence type="ECO:0000313" key="2">
    <source>
        <dbReference type="Proteomes" id="UP001195769"/>
    </source>
</evidence>
<proteinExistence type="predicted"/>
<organism evidence="1 2">
    <name type="scientific">Suillus fuscotomentosus</name>
    <dbReference type="NCBI Taxonomy" id="1912939"/>
    <lineage>
        <taxon>Eukaryota</taxon>
        <taxon>Fungi</taxon>
        <taxon>Dikarya</taxon>
        <taxon>Basidiomycota</taxon>
        <taxon>Agaricomycotina</taxon>
        <taxon>Agaricomycetes</taxon>
        <taxon>Agaricomycetidae</taxon>
        <taxon>Boletales</taxon>
        <taxon>Suillineae</taxon>
        <taxon>Suillaceae</taxon>
        <taxon>Suillus</taxon>
    </lineage>
</organism>